<evidence type="ECO:0000313" key="2">
    <source>
        <dbReference type="Proteomes" id="UP000595220"/>
    </source>
</evidence>
<protein>
    <submittedName>
        <fullName evidence="1">Uncharacterized protein</fullName>
    </submittedName>
</protein>
<dbReference type="RefSeq" id="WP_074633515.1">
    <property type="nucleotide sequence ID" value="NZ_CP066065.1"/>
</dbReference>
<dbReference type="AlphaFoldDB" id="A0AAP9Y5Q9"/>
<accession>A0AAP9Y5Q9</accession>
<dbReference type="EMBL" id="CP066065">
    <property type="protein sequence ID" value="QQC43214.1"/>
    <property type="molecule type" value="Genomic_DNA"/>
</dbReference>
<dbReference type="Proteomes" id="UP000595220">
    <property type="component" value="Chromosome"/>
</dbReference>
<proteinExistence type="predicted"/>
<name>A0AAP9Y5Q9_9ACTO</name>
<reference evidence="1 2" key="1">
    <citation type="submission" date="2020-12" db="EMBL/GenBank/DDBJ databases">
        <title>FDA dAtabase for Regulatory Grade micrObial Sequences (FDA-ARGOS): Supporting development and validation of Infectious Disease Dx tests.</title>
        <authorList>
            <person name="Sproer C."/>
            <person name="Gronow S."/>
            <person name="Severitt S."/>
            <person name="Schroder I."/>
            <person name="Tallon L."/>
            <person name="Sadzewicz L."/>
            <person name="Zhao X."/>
            <person name="Boylan J."/>
            <person name="Ott S."/>
            <person name="Bowen H."/>
            <person name="Vavikolanu K."/>
            <person name="Mehta A."/>
            <person name="Aluvathingal J."/>
            <person name="Nadendla S."/>
            <person name="Lowell S."/>
            <person name="Myers T."/>
            <person name="Yan Y."/>
            <person name="Sichtig H."/>
        </authorList>
    </citation>
    <scope>NUCLEOTIDE SEQUENCE [LARGE SCALE GENOMIC DNA]</scope>
    <source>
        <strain evidence="1 2">FDAARGOS_985</strain>
    </source>
</reference>
<gene>
    <name evidence="1" type="ORF">I6H42_05205</name>
</gene>
<keyword evidence="2" id="KW-1185">Reference proteome</keyword>
<organism evidence="1 2">
    <name type="scientific">Schaalia meyeri</name>
    <dbReference type="NCBI Taxonomy" id="52773"/>
    <lineage>
        <taxon>Bacteria</taxon>
        <taxon>Bacillati</taxon>
        <taxon>Actinomycetota</taxon>
        <taxon>Actinomycetes</taxon>
        <taxon>Actinomycetales</taxon>
        <taxon>Actinomycetaceae</taxon>
        <taxon>Schaalia</taxon>
    </lineage>
</organism>
<sequence>MGNPRLVTHGDVCAANTPLWPLASSLNFVEAALHRACDLFPRLLVVAEISWHEDEGLAWEHLSALIERDTAYLGRVFPSFPQRA</sequence>
<evidence type="ECO:0000313" key="1">
    <source>
        <dbReference type="EMBL" id="QQC43214.1"/>
    </source>
</evidence>